<evidence type="ECO:0000313" key="3">
    <source>
        <dbReference type="Proteomes" id="UP000620139"/>
    </source>
</evidence>
<sequence>MHFHHQPPLIRYAAAHRDPRNIVLHCWGVPMVMMGISLLLLDWAYTGWAVASAASGFLLQAVGHWYEGRRPALGWINWALAPVFVGLQAAHQLGWAQALWSEVEHRAGPRRLRDMAL</sequence>
<dbReference type="Proteomes" id="UP000620139">
    <property type="component" value="Unassembled WGS sequence"/>
</dbReference>
<evidence type="ECO:0000256" key="1">
    <source>
        <dbReference type="SAM" id="Phobius"/>
    </source>
</evidence>
<dbReference type="InterPro" id="IPR009305">
    <property type="entry name" value="Mpo1-like"/>
</dbReference>
<dbReference type="RefSeq" id="WP_198100240.1">
    <property type="nucleotide sequence ID" value="NZ_JAEDAL010000002.1"/>
</dbReference>
<accession>A0A931ND27</accession>
<proteinExistence type="predicted"/>
<dbReference type="Pfam" id="PF06127">
    <property type="entry name" value="Mpo1-like"/>
    <property type="match status" value="1"/>
</dbReference>
<feature type="transmembrane region" description="Helical" evidence="1">
    <location>
        <begin position="47"/>
        <end position="66"/>
    </location>
</feature>
<name>A0A931ND27_9BURK</name>
<keyword evidence="1" id="KW-1133">Transmembrane helix</keyword>
<keyword evidence="3" id="KW-1185">Reference proteome</keyword>
<dbReference type="AlphaFoldDB" id="A0A931ND27"/>
<comment type="caution">
    <text evidence="2">The sequence shown here is derived from an EMBL/GenBank/DDBJ whole genome shotgun (WGS) entry which is preliminary data.</text>
</comment>
<evidence type="ECO:0000313" key="2">
    <source>
        <dbReference type="EMBL" id="MBH9552647.1"/>
    </source>
</evidence>
<protein>
    <submittedName>
        <fullName evidence="2">DUF962 domain-containing protein</fullName>
    </submittedName>
</protein>
<keyword evidence="1" id="KW-0472">Membrane</keyword>
<feature type="transmembrane region" description="Helical" evidence="1">
    <location>
        <begin position="21"/>
        <end position="41"/>
    </location>
</feature>
<reference evidence="2" key="1">
    <citation type="submission" date="2020-12" db="EMBL/GenBank/DDBJ databases">
        <title>The genome sequence of Inhella sp. 4Y17.</title>
        <authorList>
            <person name="Liu Y."/>
        </authorList>
    </citation>
    <scope>NUCLEOTIDE SEQUENCE</scope>
    <source>
        <strain evidence="2">4Y10</strain>
    </source>
</reference>
<organism evidence="2 3">
    <name type="scientific">Inhella gelatinilytica</name>
    <dbReference type="NCBI Taxonomy" id="2795030"/>
    <lineage>
        <taxon>Bacteria</taxon>
        <taxon>Pseudomonadati</taxon>
        <taxon>Pseudomonadota</taxon>
        <taxon>Betaproteobacteria</taxon>
        <taxon>Burkholderiales</taxon>
        <taxon>Sphaerotilaceae</taxon>
        <taxon>Inhella</taxon>
    </lineage>
</organism>
<keyword evidence="1" id="KW-0812">Transmembrane</keyword>
<dbReference type="EMBL" id="JAEDAL010000002">
    <property type="protein sequence ID" value="MBH9552647.1"/>
    <property type="molecule type" value="Genomic_DNA"/>
</dbReference>
<gene>
    <name evidence="2" type="ORF">I7X43_07250</name>
</gene>